<dbReference type="AlphaFoldDB" id="A0A837IEY5"/>
<reference evidence="1 2" key="1">
    <citation type="journal article" date="2015" name="Nature">
        <title>rRNA introns, odd ribosomes, and small enigmatic genomes across a large radiation of phyla.</title>
        <authorList>
            <person name="Brown C.T."/>
            <person name="Hug L.A."/>
            <person name="Thomas B.C."/>
            <person name="Sharon I."/>
            <person name="Castelle C.J."/>
            <person name="Singh A."/>
            <person name="Wilkins M.J."/>
            <person name="Williams K.H."/>
            <person name="Banfield J.F."/>
        </authorList>
    </citation>
    <scope>NUCLEOTIDE SEQUENCE [LARGE SCALE GENOMIC DNA]</scope>
</reference>
<comment type="caution">
    <text evidence="1">The sequence shown here is derived from an EMBL/GenBank/DDBJ whole genome shotgun (WGS) entry which is preliminary data.</text>
</comment>
<proteinExistence type="predicted"/>
<organism evidence="1 2">
    <name type="scientific">Candidatus Collierbacteria bacterium GW2011_GWB2_45_17</name>
    <dbReference type="NCBI Taxonomy" id="1618388"/>
    <lineage>
        <taxon>Bacteria</taxon>
        <taxon>Candidatus Collieribacteriota</taxon>
    </lineage>
</organism>
<dbReference type="Proteomes" id="UP000034078">
    <property type="component" value="Unassembled WGS sequence"/>
</dbReference>
<dbReference type="EMBL" id="LCKO01000003">
    <property type="protein sequence ID" value="KKU01034.1"/>
    <property type="molecule type" value="Genomic_DNA"/>
</dbReference>
<accession>A0A837IEY5</accession>
<evidence type="ECO:0000313" key="2">
    <source>
        <dbReference type="Proteomes" id="UP000034078"/>
    </source>
</evidence>
<feature type="non-terminal residue" evidence="1">
    <location>
        <position position="1"/>
    </location>
</feature>
<sequence length="59" mass="6985">NKAGYLDKTSKKIKEDAAFTLMLKEVQDMTVRERQTVLDYIEYVKSRRNKKYDKSPKKG</sequence>
<evidence type="ECO:0000313" key="1">
    <source>
        <dbReference type="EMBL" id="KKU01034.1"/>
    </source>
</evidence>
<protein>
    <submittedName>
        <fullName evidence="1">Uncharacterized protein</fullName>
    </submittedName>
</protein>
<name>A0A837IEY5_9BACT</name>
<gene>
    <name evidence="1" type="ORF">UX01_C0003G0087</name>
</gene>